<evidence type="ECO:0000313" key="2">
    <source>
        <dbReference type="EMBL" id="MDQ0161887.1"/>
    </source>
</evidence>
<gene>
    <name evidence="2" type="ORF">J2S06_000961</name>
</gene>
<sequence length="151" mass="18251">MKIRRKHQPFIVIIMVVVLFIFVLFFISSMKSKKPEDVVNTFYRYEQKGDFGSSWDLFHSKMKERFSKNSYVTERSHIYMSHFGVTTFSYKVHEAKKLSSWKMMKEGPTFTNVYVVPVEIDFHSKFGTFTIWQNVYVVKEKQKWTILWEFQ</sequence>
<organism evidence="2 3">
    <name type="scientific">Aeribacillus alveayuensis</name>
    <dbReference type="NCBI Taxonomy" id="279215"/>
    <lineage>
        <taxon>Bacteria</taxon>
        <taxon>Bacillati</taxon>
        <taxon>Bacillota</taxon>
        <taxon>Bacilli</taxon>
        <taxon>Bacillales</taxon>
        <taxon>Bacillaceae</taxon>
        <taxon>Aeribacillus</taxon>
    </lineage>
</organism>
<proteinExistence type="predicted"/>
<dbReference type="Gene3D" id="3.10.450.100">
    <property type="entry name" value="NTF2-like, domain 1"/>
    <property type="match status" value="1"/>
</dbReference>
<dbReference type="RefSeq" id="WP_419151472.1">
    <property type="nucleotide sequence ID" value="NZ_JAUSTR010000002.1"/>
</dbReference>
<evidence type="ECO:0008006" key="4">
    <source>
        <dbReference type="Google" id="ProtNLM"/>
    </source>
</evidence>
<dbReference type="EMBL" id="JAUSTR010000002">
    <property type="protein sequence ID" value="MDQ0161887.1"/>
    <property type="molecule type" value="Genomic_DNA"/>
</dbReference>
<name>A0ABT9VLN9_9BACI</name>
<keyword evidence="1" id="KW-1133">Transmembrane helix</keyword>
<accession>A0ABT9VLN9</accession>
<keyword evidence="1" id="KW-0472">Membrane</keyword>
<reference evidence="2 3" key="1">
    <citation type="submission" date="2023-07" db="EMBL/GenBank/DDBJ databases">
        <title>Genomic Encyclopedia of Type Strains, Phase IV (KMG-IV): sequencing the most valuable type-strain genomes for metagenomic binning, comparative biology and taxonomic classification.</title>
        <authorList>
            <person name="Goeker M."/>
        </authorList>
    </citation>
    <scope>NUCLEOTIDE SEQUENCE [LARGE SCALE GENOMIC DNA]</scope>
    <source>
        <strain evidence="2 3">DSM 19092</strain>
    </source>
</reference>
<comment type="caution">
    <text evidence="2">The sequence shown here is derived from an EMBL/GenBank/DDBJ whole genome shotgun (WGS) entry which is preliminary data.</text>
</comment>
<keyword evidence="1" id="KW-0812">Transmembrane</keyword>
<feature type="transmembrane region" description="Helical" evidence="1">
    <location>
        <begin position="9"/>
        <end position="27"/>
    </location>
</feature>
<dbReference type="InterPro" id="IPR032710">
    <property type="entry name" value="NTF2-like_dom_sf"/>
</dbReference>
<keyword evidence="3" id="KW-1185">Reference proteome</keyword>
<evidence type="ECO:0000256" key="1">
    <source>
        <dbReference type="SAM" id="Phobius"/>
    </source>
</evidence>
<evidence type="ECO:0000313" key="3">
    <source>
        <dbReference type="Proteomes" id="UP001225646"/>
    </source>
</evidence>
<dbReference type="SUPFAM" id="SSF54427">
    <property type="entry name" value="NTF2-like"/>
    <property type="match status" value="1"/>
</dbReference>
<protein>
    <recommendedName>
        <fullName evidence="4">DUF4829 domain-containing protein</fullName>
    </recommendedName>
</protein>
<dbReference type="Proteomes" id="UP001225646">
    <property type="component" value="Unassembled WGS sequence"/>
</dbReference>